<keyword evidence="4" id="KW-1185">Reference proteome</keyword>
<feature type="domain" description="Transketolase-like pyrimidine-binding" evidence="2">
    <location>
        <begin position="5"/>
        <end position="189"/>
    </location>
</feature>
<gene>
    <name evidence="3" type="ORF">AL01_03860</name>
</gene>
<dbReference type="PANTHER" id="PTHR43257:SF3">
    <property type="entry name" value="ACETOIN:2,6-DICHLOROPHENOLINDOPHENOL OXIDOREDUCTASE SUBUNIT BETA"/>
    <property type="match status" value="1"/>
</dbReference>
<evidence type="ECO:0000259" key="2">
    <source>
        <dbReference type="SMART" id="SM00861"/>
    </source>
</evidence>
<evidence type="ECO:0000313" key="3">
    <source>
        <dbReference type="EMBL" id="OOL18884.1"/>
    </source>
</evidence>
<evidence type="ECO:0000313" key="4">
    <source>
        <dbReference type="Proteomes" id="UP000200980"/>
    </source>
</evidence>
<sequence length="337" mass="35764">MTRHITLKSAINEALDQEMARDPKLLIFGQDTAGGVEAGGVADTWGGVLGVTKGLYTKYGDRVIDAPPTEMAYVGAAVGAALAGVPVVAEVPFIDFMGVCLDQLLNQAAKIRYMFGGTAEIPLVIRTMVGAGINGAAQHSQMLTSMFTHIPGLKVICPSTPHDAKGLMIEAIRDKDPVIFCEPKFFYDVSGTVPAEPYTIPFGQARVAKAGEDVSIVTYGPMVPRALEAASQLEQQGVSAEVIDLRTLSPLDLTTVLNSVRKTGRLVAADEAHPRCNMATDIIAQVTEQCFPSLKTAPQMVSAPHTPVPFSPVLEKAYIPGVEQIITAVTKTMTSPS</sequence>
<evidence type="ECO:0000256" key="1">
    <source>
        <dbReference type="ARBA" id="ARBA00023002"/>
    </source>
</evidence>
<dbReference type="Proteomes" id="UP000200980">
    <property type="component" value="Unassembled WGS sequence"/>
</dbReference>
<comment type="caution">
    <text evidence="3">The sequence shown here is derived from an EMBL/GenBank/DDBJ whole genome shotgun (WGS) entry which is preliminary data.</text>
</comment>
<dbReference type="PANTHER" id="PTHR43257">
    <property type="entry name" value="PYRUVATE DEHYDROGENASE E1 COMPONENT BETA SUBUNIT"/>
    <property type="match status" value="1"/>
</dbReference>
<dbReference type="Pfam" id="PF02779">
    <property type="entry name" value="Transket_pyr"/>
    <property type="match status" value="1"/>
</dbReference>
<dbReference type="InterPro" id="IPR033248">
    <property type="entry name" value="Transketolase_C"/>
</dbReference>
<dbReference type="AlphaFoldDB" id="A0A1S8GQ91"/>
<dbReference type="FunFam" id="3.40.50.970:FF:000001">
    <property type="entry name" value="Pyruvate dehydrogenase E1 beta subunit"/>
    <property type="match status" value="1"/>
</dbReference>
<dbReference type="RefSeq" id="WP_077396087.1">
    <property type="nucleotide sequence ID" value="NZ_JATM01000002.1"/>
</dbReference>
<dbReference type="STRING" id="1539051.AL01_03860"/>
<dbReference type="InterPro" id="IPR009014">
    <property type="entry name" value="Transketo_C/PFOR_II"/>
</dbReference>
<reference evidence="3 4" key="1">
    <citation type="journal article" date="2016" name="PLoS ONE">
        <title>Whole-Genome Sequence Analysis of Bombella intestini LMG 28161T, a Novel Acetic Acid Bacterium Isolated from the Crop of a Red-Tailed Bumble Bee, Bombus lapidarius.</title>
        <authorList>
            <person name="Li L."/>
            <person name="Illeghems K."/>
            <person name="Van Kerrebroeck S."/>
            <person name="Borremans W."/>
            <person name="Cleenwerck I."/>
            <person name="Smagghe G."/>
            <person name="De Vuyst L."/>
            <person name="Vandamme P."/>
        </authorList>
    </citation>
    <scope>NUCLEOTIDE SEQUENCE [LARGE SCALE GENOMIC DNA]</scope>
    <source>
        <strain evidence="3 4">R-52487</strain>
    </source>
</reference>
<keyword evidence="3" id="KW-0670">Pyruvate</keyword>
<dbReference type="FunFam" id="3.40.50.920:FF:000001">
    <property type="entry name" value="Pyruvate dehydrogenase E1 beta subunit"/>
    <property type="match status" value="1"/>
</dbReference>
<organism evidence="3 4">
    <name type="scientific">Bombella intestini</name>
    <dbReference type="NCBI Taxonomy" id="1539051"/>
    <lineage>
        <taxon>Bacteria</taxon>
        <taxon>Pseudomonadati</taxon>
        <taxon>Pseudomonadota</taxon>
        <taxon>Alphaproteobacteria</taxon>
        <taxon>Acetobacterales</taxon>
        <taxon>Acetobacteraceae</taxon>
        <taxon>Bombella</taxon>
    </lineage>
</organism>
<dbReference type="EMBL" id="JATM01000002">
    <property type="protein sequence ID" value="OOL18884.1"/>
    <property type="molecule type" value="Genomic_DNA"/>
</dbReference>
<name>A0A1S8GQ91_9PROT</name>
<keyword evidence="1" id="KW-0560">Oxidoreductase</keyword>
<protein>
    <submittedName>
        <fullName evidence="3">Pyruvate dehydrogenase</fullName>
    </submittedName>
</protein>
<dbReference type="SUPFAM" id="SSF52922">
    <property type="entry name" value="TK C-terminal domain-like"/>
    <property type="match status" value="1"/>
</dbReference>
<dbReference type="Gene3D" id="3.40.50.970">
    <property type="match status" value="1"/>
</dbReference>
<dbReference type="OrthoDB" id="9780894at2"/>
<dbReference type="Pfam" id="PF02780">
    <property type="entry name" value="Transketolase_C"/>
    <property type="match status" value="1"/>
</dbReference>
<dbReference type="SUPFAM" id="SSF52518">
    <property type="entry name" value="Thiamin diphosphate-binding fold (THDP-binding)"/>
    <property type="match status" value="1"/>
</dbReference>
<dbReference type="CDD" id="cd07036">
    <property type="entry name" value="TPP_PYR_E1-PDHc-beta_like"/>
    <property type="match status" value="1"/>
</dbReference>
<dbReference type="SMART" id="SM00861">
    <property type="entry name" value="Transket_pyr"/>
    <property type="match status" value="1"/>
</dbReference>
<dbReference type="Gene3D" id="3.40.50.920">
    <property type="match status" value="1"/>
</dbReference>
<dbReference type="GO" id="GO:0016491">
    <property type="term" value="F:oxidoreductase activity"/>
    <property type="evidence" value="ECO:0007669"/>
    <property type="project" value="UniProtKB-KW"/>
</dbReference>
<dbReference type="InterPro" id="IPR029061">
    <property type="entry name" value="THDP-binding"/>
</dbReference>
<dbReference type="InterPro" id="IPR005475">
    <property type="entry name" value="Transketolase-like_Pyr-bd"/>
</dbReference>
<accession>A0A1S8GQ91</accession>
<proteinExistence type="predicted"/>